<reference evidence="4" key="1">
    <citation type="journal article" date="2019" name="Int. J. Syst. Evol. Microbiol.">
        <title>The Global Catalogue of Microorganisms (GCM) 10K type strain sequencing project: providing services to taxonomists for standard genome sequencing and annotation.</title>
        <authorList>
            <consortium name="The Broad Institute Genomics Platform"/>
            <consortium name="The Broad Institute Genome Sequencing Center for Infectious Disease"/>
            <person name="Wu L."/>
            <person name="Ma J."/>
        </authorList>
    </citation>
    <scope>NUCLEOTIDE SEQUENCE [LARGE SCALE GENOMIC DNA]</scope>
    <source>
        <strain evidence="4">CGMCC 4.7152</strain>
    </source>
</reference>
<protein>
    <submittedName>
        <fullName evidence="3">Dynamin family protein</fullName>
    </submittedName>
</protein>
<dbReference type="InterPro" id="IPR027417">
    <property type="entry name" value="P-loop_NTPase"/>
</dbReference>
<dbReference type="Pfam" id="PF00350">
    <property type="entry name" value="Dynamin_N"/>
    <property type="match status" value="1"/>
</dbReference>
<gene>
    <name evidence="3" type="ORF">ACFPIJ_55985</name>
</gene>
<dbReference type="RefSeq" id="WP_380127744.1">
    <property type="nucleotide sequence ID" value="NZ_JBHSIU010000111.1"/>
</dbReference>
<keyword evidence="4" id="KW-1185">Reference proteome</keyword>
<dbReference type="Proteomes" id="UP001595912">
    <property type="component" value="Unassembled WGS sequence"/>
</dbReference>
<feature type="region of interest" description="Disordered" evidence="1">
    <location>
        <begin position="119"/>
        <end position="179"/>
    </location>
</feature>
<dbReference type="InterPro" id="IPR045063">
    <property type="entry name" value="Dynamin_N"/>
</dbReference>
<evidence type="ECO:0000259" key="2">
    <source>
        <dbReference type="Pfam" id="PF00350"/>
    </source>
</evidence>
<proteinExistence type="predicted"/>
<name>A0ABV9WED1_9ACTN</name>
<comment type="caution">
    <text evidence="3">The sequence shown here is derived from an EMBL/GenBank/DDBJ whole genome shotgun (WGS) entry which is preliminary data.</text>
</comment>
<feature type="domain" description="Dynamin N-terminal" evidence="2">
    <location>
        <begin position="21"/>
        <end position="64"/>
    </location>
</feature>
<dbReference type="SUPFAM" id="SSF52540">
    <property type="entry name" value="P-loop containing nucleoside triphosphate hydrolases"/>
    <property type="match status" value="1"/>
</dbReference>
<dbReference type="EMBL" id="JBHSIU010000111">
    <property type="protein sequence ID" value="MFC5007095.1"/>
    <property type="molecule type" value="Genomic_DNA"/>
</dbReference>
<dbReference type="Gene3D" id="3.40.50.300">
    <property type="entry name" value="P-loop containing nucleotide triphosphate hydrolases"/>
    <property type="match status" value="1"/>
</dbReference>
<feature type="compositionally biased region" description="Low complexity" evidence="1">
    <location>
        <begin position="160"/>
        <end position="172"/>
    </location>
</feature>
<evidence type="ECO:0000313" key="4">
    <source>
        <dbReference type="Proteomes" id="UP001595912"/>
    </source>
</evidence>
<accession>A0ABV9WED1</accession>
<sequence length="179" mass="18886">MLKDPAWPSRLRARAAAPVTVTVIGQVSSGKSTFVNSLLGRRLSPSSQDPTDGVVSVLQATKPGEPERVTADGRVEPFAALEDGVRFLAASRPVNGSSSAAGRSGWAMRLRMLTPSLSRNVRRKRSQSGSKSLASRYGRRVPSPGKCPEASPIAVRYTGSFSSSSSARAAASTLGTTRW</sequence>
<evidence type="ECO:0000313" key="3">
    <source>
        <dbReference type="EMBL" id="MFC5007095.1"/>
    </source>
</evidence>
<organism evidence="3 4">
    <name type="scientific">Dactylosporangium cerinum</name>
    <dbReference type="NCBI Taxonomy" id="1434730"/>
    <lineage>
        <taxon>Bacteria</taxon>
        <taxon>Bacillati</taxon>
        <taxon>Actinomycetota</taxon>
        <taxon>Actinomycetes</taxon>
        <taxon>Micromonosporales</taxon>
        <taxon>Micromonosporaceae</taxon>
        <taxon>Dactylosporangium</taxon>
    </lineage>
</organism>
<evidence type="ECO:0000256" key="1">
    <source>
        <dbReference type="SAM" id="MobiDB-lite"/>
    </source>
</evidence>